<evidence type="ECO:0000259" key="3">
    <source>
        <dbReference type="PROSITE" id="PS51724"/>
    </source>
</evidence>
<feature type="compositionally biased region" description="Low complexity" evidence="1">
    <location>
        <begin position="39"/>
        <end position="54"/>
    </location>
</feature>
<dbReference type="RefSeq" id="WP_155454442.1">
    <property type="nucleotide sequence ID" value="NZ_WNKX01000008.1"/>
</dbReference>
<dbReference type="GO" id="GO:0032153">
    <property type="term" value="C:cell division site"/>
    <property type="evidence" value="ECO:0007669"/>
    <property type="project" value="TreeGrafter"/>
</dbReference>
<feature type="compositionally biased region" description="Basic and acidic residues" evidence="1">
    <location>
        <begin position="24"/>
        <end position="34"/>
    </location>
</feature>
<keyword evidence="2" id="KW-1133">Transmembrane helix</keyword>
<feature type="region of interest" description="Disordered" evidence="1">
    <location>
        <begin position="99"/>
        <end position="227"/>
    </location>
</feature>
<dbReference type="Gene3D" id="3.30.70.1070">
    <property type="entry name" value="Sporulation related repeat"/>
    <property type="match status" value="1"/>
</dbReference>
<proteinExistence type="predicted"/>
<dbReference type="GO" id="GO:0030428">
    <property type="term" value="C:cell septum"/>
    <property type="evidence" value="ECO:0007669"/>
    <property type="project" value="TreeGrafter"/>
</dbReference>
<dbReference type="InterPro" id="IPR007730">
    <property type="entry name" value="SPOR-like_dom"/>
</dbReference>
<sequence length="318" mass="32740">MGLLSKFGKDKQDAAGEDSGYYRAQDDRDLSEKARSKRASSAGADAAPRRGAGKNTPDPVLPEKKRARRRLVGAIALALAVAIGLPMLLDSEPKSSVSDIAINMPSKDKPGEPLNGGPATAPAPVPAIEQPAAPSQAPATTPASAKPAAATSSRTVAPVAAAGAALDKGEEIVHLPSKPAVTEPVKPPKAAEPKATEPKVAKAEVKHTEPKPEPKKPEAKPAPSDDARAMAILEGKPAEAAPSTKFVIKVGAFAAKEKVEELQRKLGDAGIKSYAQKVTTASGELTSVRVGPFPNKEEAEKVKAKLVKLGLNGSLTPA</sequence>
<organism evidence="4 5">
    <name type="scientific">Massilia eburnea</name>
    <dbReference type="NCBI Taxonomy" id="1776165"/>
    <lineage>
        <taxon>Bacteria</taxon>
        <taxon>Pseudomonadati</taxon>
        <taxon>Pseudomonadota</taxon>
        <taxon>Betaproteobacteria</taxon>
        <taxon>Burkholderiales</taxon>
        <taxon>Oxalobacteraceae</taxon>
        <taxon>Telluria group</taxon>
        <taxon>Massilia</taxon>
    </lineage>
</organism>
<dbReference type="Pfam" id="PF05036">
    <property type="entry name" value="SPOR"/>
    <property type="match status" value="1"/>
</dbReference>
<dbReference type="PANTHER" id="PTHR38687:SF1">
    <property type="entry name" value="CELL DIVISION PROTEIN DEDD"/>
    <property type="match status" value="1"/>
</dbReference>
<evidence type="ECO:0000313" key="5">
    <source>
        <dbReference type="Proteomes" id="UP000472320"/>
    </source>
</evidence>
<dbReference type="InterPro" id="IPR036680">
    <property type="entry name" value="SPOR-like_sf"/>
</dbReference>
<dbReference type="SUPFAM" id="SSF110997">
    <property type="entry name" value="Sporulation related repeat"/>
    <property type="match status" value="1"/>
</dbReference>
<gene>
    <name evidence="4" type="ORF">GM658_12845</name>
</gene>
<accession>A0A6L6QIN1</accession>
<keyword evidence="2" id="KW-0472">Membrane</keyword>
<dbReference type="PANTHER" id="PTHR38687">
    <property type="entry name" value="CELL DIVISION PROTEIN DEDD-RELATED"/>
    <property type="match status" value="1"/>
</dbReference>
<dbReference type="AlphaFoldDB" id="A0A6L6QIN1"/>
<dbReference type="OrthoDB" id="8563804at2"/>
<feature type="transmembrane region" description="Helical" evidence="2">
    <location>
        <begin position="71"/>
        <end position="89"/>
    </location>
</feature>
<evidence type="ECO:0000256" key="2">
    <source>
        <dbReference type="SAM" id="Phobius"/>
    </source>
</evidence>
<dbReference type="GO" id="GO:0042834">
    <property type="term" value="F:peptidoglycan binding"/>
    <property type="evidence" value="ECO:0007669"/>
    <property type="project" value="InterPro"/>
</dbReference>
<protein>
    <recommendedName>
        <fullName evidence="3">SPOR domain-containing protein</fullName>
    </recommendedName>
</protein>
<keyword evidence="2" id="KW-0812">Transmembrane</keyword>
<dbReference type="PROSITE" id="PS51724">
    <property type="entry name" value="SPOR"/>
    <property type="match status" value="1"/>
</dbReference>
<evidence type="ECO:0000256" key="1">
    <source>
        <dbReference type="SAM" id="MobiDB-lite"/>
    </source>
</evidence>
<name>A0A6L6QIN1_9BURK</name>
<dbReference type="InterPro" id="IPR052521">
    <property type="entry name" value="Cell_div_SPOR-domain"/>
</dbReference>
<feature type="compositionally biased region" description="Low complexity" evidence="1">
    <location>
        <begin position="131"/>
        <end position="165"/>
    </location>
</feature>
<feature type="region of interest" description="Disordered" evidence="1">
    <location>
        <begin position="1"/>
        <end position="65"/>
    </location>
</feature>
<dbReference type="Proteomes" id="UP000472320">
    <property type="component" value="Unassembled WGS sequence"/>
</dbReference>
<keyword evidence="5" id="KW-1185">Reference proteome</keyword>
<comment type="caution">
    <text evidence="4">The sequence shown here is derived from an EMBL/GenBank/DDBJ whole genome shotgun (WGS) entry which is preliminary data.</text>
</comment>
<feature type="compositionally biased region" description="Basic and acidic residues" evidence="1">
    <location>
        <begin position="189"/>
        <end position="227"/>
    </location>
</feature>
<evidence type="ECO:0000313" key="4">
    <source>
        <dbReference type="EMBL" id="MTW11486.1"/>
    </source>
</evidence>
<feature type="domain" description="SPOR" evidence="3">
    <location>
        <begin position="240"/>
        <end position="318"/>
    </location>
</feature>
<dbReference type="EMBL" id="WNKX01000008">
    <property type="protein sequence ID" value="MTW11486.1"/>
    <property type="molecule type" value="Genomic_DNA"/>
</dbReference>
<dbReference type="GO" id="GO:0032506">
    <property type="term" value="P:cytokinetic process"/>
    <property type="evidence" value="ECO:0007669"/>
    <property type="project" value="TreeGrafter"/>
</dbReference>
<reference evidence="4 5" key="1">
    <citation type="submission" date="2019-11" db="EMBL/GenBank/DDBJ databases">
        <title>Type strains purchased from KCTC, JCM and DSMZ.</title>
        <authorList>
            <person name="Lu H."/>
        </authorList>
    </citation>
    <scope>NUCLEOTIDE SEQUENCE [LARGE SCALE GENOMIC DNA]</scope>
    <source>
        <strain evidence="4 5">JCM 31587</strain>
    </source>
</reference>